<dbReference type="Proteomes" id="UP001497700">
    <property type="component" value="Unassembled WGS sequence"/>
</dbReference>
<organism evidence="1 2">
    <name type="scientific">Hypoxylon rubiginosum</name>
    <dbReference type="NCBI Taxonomy" id="110542"/>
    <lineage>
        <taxon>Eukaryota</taxon>
        <taxon>Fungi</taxon>
        <taxon>Dikarya</taxon>
        <taxon>Ascomycota</taxon>
        <taxon>Pezizomycotina</taxon>
        <taxon>Sordariomycetes</taxon>
        <taxon>Xylariomycetidae</taxon>
        <taxon>Xylariales</taxon>
        <taxon>Hypoxylaceae</taxon>
        <taxon>Hypoxylon</taxon>
    </lineage>
</organism>
<reference evidence="1 2" key="1">
    <citation type="journal article" date="2022" name="New Phytol.">
        <title>Ecological generalism drives hyperdiversity of secondary metabolite gene clusters in xylarialean endophytes.</title>
        <authorList>
            <person name="Franco M.E.E."/>
            <person name="Wisecaver J.H."/>
            <person name="Arnold A.E."/>
            <person name="Ju Y.M."/>
            <person name="Slot J.C."/>
            <person name="Ahrendt S."/>
            <person name="Moore L.P."/>
            <person name="Eastman K.E."/>
            <person name="Scott K."/>
            <person name="Konkel Z."/>
            <person name="Mondo S.J."/>
            <person name="Kuo A."/>
            <person name="Hayes R.D."/>
            <person name="Haridas S."/>
            <person name="Andreopoulos B."/>
            <person name="Riley R."/>
            <person name="LaButti K."/>
            <person name="Pangilinan J."/>
            <person name="Lipzen A."/>
            <person name="Amirebrahimi M."/>
            <person name="Yan J."/>
            <person name="Adam C."/>
            <person name="Keymanesh K."/>
            <person name="Ng V."/>
            <person name="Louie K."/>
            <person name="Northen T."/>
            <person name="Drula E."/>
            <person name="Henrissat B."/>
            <person name="Hsieh H.M."/>
            <person name="Youens-Clark K."/>
            <person name="Lutzoni F."/>
            <person name="Miadlikowska J."/>
            <person name="Eastwood D.C."/>
            <person name="Hamelin R.C."/>
            <person name="Grigoriev I.V."/>
            <person name="U'Ren J.M."/>
        </authorList>
    </citation>
    <scope>NUCLEOTIDE SEQUENCE [LARGE SCALE GENOMIC DNA]</scope>
    <source>
        <strain evidence="1 2">CBS 119005</strain>
    </source>
</reference>
<evidence type="ECO:0000313" key="1">
    <source>
        <dbReference type="EMBL" id="KAI4870703.1"/>
    </source>
</evidence>
<keyword evidence="2" id="KW-1185">Reference proteome</keyword>
<dbReference type="EMBL" id="MU393423">
    <property type="protein sequence ID" value="KAI4870703.1"/>
    <property type="molecule type" value="Genomic_DNA"/>
</dbReference>
<evidence type="ECO:0000313" key="2">
    <source>
        <dbReference type="Proteomes" id="UP001497700"/>
    </source>
</evidence>
<gene>
    <name evidence="1" type="ORF">F4820DRAFT_403072</name>
</gene>
<sequence length="73" mass="8113">MNHWMLLIASKLCVINVCVPTELVDRALQQLIDGPIHNRTCEVLVQCISHLSRLQDASMIAAIELGMTPIFIA</sequence>
<comment type="caution">
    <text evidence="1">The sequence shown here is derived from an EMBL/GenBank/DDBJ whole genome shotgun (WGS) entry which is preliminary data.</text>
</comment>
<accession>A0ACB9ZIG7</accession>
<proteinExistence type="predicted"/>
<protein>
    <submittedName>
        <fullName evidence="1">Uncharacterized protein</fullName>
    </submittedName>
</protein>
<name>A0ACB9ZIG7_9PEZI</name>